<dbReference type="CDD" id="cd02440">
    <property type="entry name" value="AdoMet_MTases"/>
    <property type="match status" value="1"/>
</dbReference>
<dbReference type="InterPro" id="IPR004556">
    <property type="entry name" value="HemK-like"/>
</dbReference>
<dbReference type="GO" id="GO:0032259">
    <property type="term" value="P:methylation"/>
    <property type="evidence" value="ECO:0007669"/>
    <property type="project" value="UniProtKB-KW"/>
</dbReference>
<proteinExistence type="predicted"/>
<feature type="signal peptide" evidence="6">
    <location>
        <begin position="1"/>
        <end position="21"/>
    </location>
</feature>
<organism evidence="9 10">
    <name type="scientific">Sphenodon punctatus</name>
    <name type="common">Tuatara</name>
    <name type="synonym">Hatteria punctata</name>
    <dbReference type="NCBI Taxonomy" id="8508"/>
    <lineage>
        <taxon>Eukaryota</taxon>
        <taxon>Metazoa</taxon>
        <taxon>Chordata</taxon>
        <taxon>Craniata</taxon>
        <taxon>Vertebrata</taxon>
        <taxon>Euteleostomi</taxon>
        <taxon>Lepidosauria</taxon>
        <taxon>Sphenodontia</taxon>
        <taxon>Sphenodontidae</taxon>
        <taxon>Sphenodon</taxon>
    </lineage>
</organism>
<feature type="chain" id="PRO_5034090372" description="peptide chain release factor N(5)-glutamine methyltransferase" evidence="6">
    <location>
        <begin position="22"/>
        <end position="375"/>
    </location>
</feature>
<protein>
    <recommendedName>
        <fullName evidence="1">peptide chain release factor N(5)-glutamine methyltransferase</fullName>
        <ecNumber evidence="1">2.1.1.297</ecNumber>
    </recommendedName>
</protein>
<dbReference type="InterPro" id="IPR002052">
    <property type="entry name" value="DNA_methylase_N6_adenine_CS"/>
</dbReference>
<evidence type="ECO:0000256" key="3">
    <source>
        <dbReference type="ARBA" id="ARBA00022679"/>
    </source>
</evidence>
<evidence type="ECO:0000256" key="2">
    <source>
        <dbReference type="ARBA" id="ARBA00022603"/>
    </source>
</evidence>
<evidence type="ECO:0000313" key="10">
    <source>
        <dbReference type="Proteomes" id="UP000694392"/>
    </source>
</evidence>
<sequence length="375" mass="41887">MRVLASPLCRVLLRLLPHCGPVGVSPAKGSILKPCKQMLRQNFSDKAEQVTTTELVSYWRDVFEANGIPEAQESSEYIVSHVLGAKTFQTLKPSSLFTPLTKEQQQQIQQLCAKRLQRMPVQYVLGEWDFQDLTLKMKPPVFIPRPETEFLLLPWVSEQRDQRLRDASLYPVILEVGCGSGAVALSLLSKLPHSQVIALDKAEAAVNLTRENAESVHPEMNQEFGGSWEQLVPWGPVDIIISNPPYVFHEDMTHLEAEILRYEDLDALDGGDDGMRVIKEILMLASYLLKDEGSVFLEVDPRHPEMVKNWLQSHPDLLLSFSATHKDFCAWGAVYPHHTGPPDPPSASGVPDVFLIDSAAYVVSLTEPPAHPARA</sequence>
<dbReference type="GO" id="GO:0003676">
    <property type="term" value="F:nucleic acid binding"/>
    <property type="evidence" value="ECO:0007669"/>
    <property type="project" value="InterPro"/>
</dbReference>
<keyword evidence="3" id="KW-0808">Transferase</keyword>
<dbReference type="Proteomes" id="UP000694392">
    <property type="component" value="Unplaced"/>
</dbReference>
<dbReference type="Ensembl" id="ENSSPUT00000001057.1">
    <property type="protein sequence ID" value="ENSSPUP00000001003.1"/>
    <property type="gene ID" value="ENSSPUG00000000712.1"/>
</dbReference>
<dbReference type="GO" id="GO:0005739">
    <property type="term" value="C:mitochondrion"/>
    <property type="evidence" value="ECO:0007669"/>
    <property type="project" value="TreeGrafter"/>
</dbReference>
<evidence type="ECO:0000259" key="8">
    <source>
        <dbReference type="Pfam" id="PF17827"/>
    </source>
</evidence>
<dbReference type="InterPro" id="IPR050320">
    <property type="entry name" value="N5-glutamine_MTase"/>
</dbReference>
<dbReference type="Gene3D" id="1.10.8.10">
    <property type="entry name" value="DNA helicase RuvA subunit, C-terminal domain"/>
    <property type="match status" value="1"/>
</dbReference>
<keyword evidence="4" id="KW-0949">S-adenosyl-L-methionine</keyword>
<reference evidence="9" key="1">
    <citation type="submission" date="2025-08" db="UniProtKB">
        <authorList>
            <consortium name="Ensembl"/>
        </authorList>
    </citation>
    <scope>IDENTIFICATION</scope>
</reference>
<feature type="domain" description="Methyltransferase small" evidence="7">
    <location>
        <begin position="172"/>
        <end position="251"/>
    </location>
</feature>
<gene>
    <name evidence="9" type="primary">HEMK1</name>
</gene>
<dbReference type="Gene3D" id="3.40.50.150">
    <property type="entry name" value="Vaccinia Virus protein VP39"/>
    <property type="match status" value="1"/>
</dbReference>
<evidence type="ECO:0000256" key="6">
    <source>
        <dbReference type="SAM" id="SignalP"/>
    </source>
</evidence>
<name>A0A8D0G2V8_SPHPU</name>
<evidence type="ECO:0000313" key="9">
    <source>
        <dbReference type="Ensembl" id="ENSSPUP00000001003.1"/>
    </source>
</evidence>
<reference evidence="9" key="2">
    <citation type="submission" date="2025-09" db="UniProtKB">
        <authorList>
            <consortium name="Ensembl"/>
        </authorList>
    </citation>
    <scope>IDENTIFICATION</scope>
</reference>
<dbReference type="Pfam" id="PF17827">
    <property type="entry name" value="PrmC_N"/>
    <property type="match status" value="1"/>
</dbReference>
<evidence type="ECO:0000259" key="7">
    <source>
        <dbReference type="Pfam" id="PF05175"/>
    </source>
</evidence>
<accession>A0A8D0G2V8</accession>
<dbReference type="SUPFAM" id="SSF53335">
    <property type="entry name" value="S-adenosyl-L-methionine-dependent methyltransferases"/>
    <property type="match status" value="1"/>
</dbReference>
<dbReference type="InterPro" id="IPR040758">
    <property type="entry name" value="PrmC_N"/>
</dbReference>
<dbReference type="GeneTree" id="ENSGT00390000014125"/>
<comment type="catalytic activity">
    <reaction evidence="5">
        <text>L-glutaminyl-[peptide chain release factor] + S-adenosyl-L-methionine = N(5)-methyl-L-glutaminyl-[peptide chain release factor] + S-adenosyl-L-homocysteine + H(+)</text>
        <dbReference type="Rhea" id="RHEA:42896"/>
        <dbReference type="Rhea" id="RHEA-COMP:10271"/>
        <dbReference type="Rhea" id="RHEA-COMP:10272"/>
        <dbReference type="ChEBI" id="CHEBI:15378"/>
        <dbReference type="ChEBI" id="CHEBI:30011"/>
        <dbReference type="ChEBI" id="CHEBI:57856"/>
        <dbReference type="ChEBI" id="CHEBI:59789"/>
        <dbReference type="ChEBI" id="CHEBI:61891"/>
        <dbReference type="EC" id="2.1.1.297"/>
    </reaction>
</comment>
<dbReference type="GO" id="GO:0102559">
    <property type="term" value="F:peptide chain release factor N(5)-glutamine methyltransferase activity"/>
    <property type="evidence" value="ECO:0007669"/>
    <property type="project" value="UniProtKB-EC"/>
</dbReference>
<dbReference type="PROSITE" id="PS00092">
    <property type="entry name" value="N6_MTASE"/>
    <property type="match status" value="1"/>
</dbReference>
<evidence type="ECO:0000256" key="1">
    <source>
        <dbReference type="ARBA" id="ARBA00012771"/>
    </source>
</evidence>
<evidence type="ECO:0000256" key="4">
    <source>
        <dbReference type="ARBA" id="ARBA00022691"/>
    </source>
</evidence>
<dbReference type="InterPro" id="IPR029063">
    <property type="entry name" value="SAM-dependent_MTases_sf"/>
</dbReference>
<evidence type="ECO:0000256" key="5">
    <source>
        <dbReference type="ARBA" id="ARBA00048391"/>
    </source>
</evidence>
<dbReference type="PANTHER" id="PTHR18895">
    <property type="entry name" value="HEMK METHYLTRANSFERASE"/>
    <property type="match status" value="1"/>
</dbReference>
<dbReference type="Pfam" id="PF05175">
    <property type="entry name" value="MTS"/>
    <property type="match status" value="1"/>
</dbReference>
<dbReference type="EC" id="2.1.1.297" evidence="1"/>
<dbReference type="PANTHER" id="PTHR18895:SF74">
    <property type="entry name" value="MTRF1L RELEASE FACTOR GLUTAMINE METHYLTRANSFERASE"/>
    <property type="match status" value="1"/>
</dbReference>
<dbReference type="NCBIfam" id="TIGR00536">
    <property type="entry name" value="hemK_fam"/>
    <property type="match status" value="1"/>
</dbReference>
<dbReference type="InterPro" id="IPR007848">
    <property type="entry name" value="Small_mtfrase_dom"/>
</dbReference>
<keyword evidence="6" id="KW-0732">Signal</keyword>
<dbReference type="AlphaFoldDB" id="A0A8D0G2V8"/>
<keyword evidence="2" id="KW-0489">Methyltransferase</keyword>
<keyword evidence="10" id="KW-1185">Reference proteome</keyword>
<feature type="domain" description="Release factor glutamine methyltransferase N-terminal" evidence="8">
    <location>
        <begin position="54"/>
        <end position="126"/>
    </location>
</feature>